<keyword evidence="2" id="KW-0472">Membrane</keyword>
<dbReference type="InterPro" id="IPR000620">
    <property type="entry name" value="EamA_dom"/>
</dbReference>
<feature type="transmembrane region" description="Helical" evidence="2">
    <location>
        <begin position="199"/>
        <end position="221"/>
    </location>
</feature>
<feature type="transmembrane region" description="Helical" evidence="2">
    <location>
        <begin position="96"/>
        <end position="119"/>
    </location>
</feature>
<feature type="domain" description="EamA" evidence="3">
    <location>
        <begin position="174"/>
        <end position="307"/>
    </location>
</feature>
<feature type="transmembrane region" description="Helical" evidence="2">
    <location>
        <begin position="70"/>
        <end position="90"/>
    </location>
</feature>
<dbReference type="OrthoDB" id="2294582at2"/>
<evidence type="ECO:0000313" key="5">
    <source>
        <dbReference type="Proteomes" id="UP000095544"/>
    </source>
</evidence>
<name>A0A174N6X7_9FIRM</name>
<sequence length="309" mass="33117">MELLIFIAPLLLNVFGNTIYNVAGKGTPEKVNSFASLSLSYMVGMVLCVILFFVTNPGGNILAAVSKANWASYVLGLTIVFIDLALILLYRVGWDVSIGSLIANIGVSLMSVVVGVACFGEAMTMIKGGGIVVCILGLYVVNSPEKKNKTAVLEGEETKSNAAGKKKSLLMWMPVLLMIVANLAYSITAKVTPSDVDTFASVSLTYLVCIVYALLMFFITSKNKNYFKEIKKANWTAPVLGACLVCLEVSTILLFRVGWDLSVGLLLAYVLLAIVLVILGRVAYKEKLTTKRLIGIGIALVGVILVSLA</sequence>
<keyword evidence="2" id="KW-1133">Transmembrane helix</keyword>
<proteinExistence type="inferred from homology"/>
<feature type="transmembrane region" description="Helical" evidence="2">
    <location>
        <begin position="261"/>
        <end position="280"/>
    </location>
</feature>
<reference evidence="4 5" key="1">
    <citation type="submission" date="2015-09" db="EMBL/GenBank/DDBJ databases">
        <authorList>
            <consortium name="Pathogen Informatics"/>
        </authorList>
    </citation>
    <scope>NUCLEOTIDE SEQUENCE [LARGE SCALE GENOMIC DNA]</scope>
    <source>
        <strain evidence="4 5">2789STDY5834876</strain>
    </source>
</reference>
<accession>A0A174N6X7</accession>
<evidence type="ECO:0000256" key="2">
    <source>
        <dbReference type="SAM" id="Phobius"/>
    </source>
</evidence>
<dbReference type="Proteomes" id="UP000095544">
    <property type="component" value="Unassembled WGS sequence"/>
</dbReference>
<feature type="transmembrane region" description="Helical" evidence="2">
    <location>
        <begin position="292"/>
        <end position="308"/>
    </location>
</feature>
<feature type="transmembrane region" description="Helical" evidence="2">
    <location>
        <begin position="40"/>
        <end position="63"/>
    </location>
</feature>
<protein>
    <submittedName>
        <fullName evidence="4">EamA-like transporter family</fullName>
    </submittedName>
</protein>
<evidence type="ECO:0000256" key="1">
    <source>
        <dbReference type="ARBA" id="ARBA00007362"/>
    </source>
</evidence>
<dbReference type="AlphaFoldDB" id="A0A174N6X7"/>
<gene>
    <name evidence="4" type="ORF">ERS852491_05114</name>
</gene>
<evidence type="ECO:0000259" key="3">
    <source>
        <dbReference type="Pfam" id="PF00892"/>
    </source>
</evidence>
<feature type="transmembrane region" description="Helical" evidence="2">
    <location>
        <begin position="233"/>
        <end position="255"/>
    </location>
</feature>
<comment type="similarity">
    <text evidence="1">Belongs to the EamA transporter family.</text>
</comment>
<keyword evidence="2" id="KW-0812">Transmembrane</keyword>
<evidence type="ECO:0000313" key="4">
    <source>
        <dbReference type="EMBL" id="CUP42278.1"/>
    </source>
</evidence>
<organism evidence="4 5">
    <name type="scientific">Faecalicatena contorta</name>
    <dbReference type="NCBI Taxonomy" id="39482"/>
    <lineage>
        <taxon>Bacteria</taxon>
        <taxon>Bacillati</taxon>
        <taxon>Bacillota</taxon>
        <taxon>Clostridia</taxon>
        <taxon>Lachnospirales</taxon>
        <taxon>Lachnospiraceae</taxon>
        <taxon>Faecalicatena</taxon>
    </lineage>
</organism>
<dbReference type="EMBL" id="CYZU01000104">
    <property type="protein sequence ID" value="CUP42278.1"/>
    <property type="molecule type" value="Genomic_DNA"/>
</dbReference>
<dbReference type="Pfam" id="PF00892">
    <property type="entry name" value="EamA"/>
    <property type="match status" value="1"/>
</dbReference>
<dbReference type="RefSeq" id="WP_055155374.1">
    <property type="nucleotide sequence ID" value="NZ_CYZU01000104.1"/>
</dbReference>
<dbReference type="GO" id="GO:0016020">
    <property type="term" value="C:membrane"/>
    <property type="evidence" value="ECO:0007669"/>
    <property type="project" value="InterPro"/>
</dbReference>
<feature type="transmembrane region" description="Helical" evidence="2">
    <location>
        <begin position="169"/>
        <end position="187"/>
    </location>
</feature>